<feature type="compositionally biased region" description="Basic and acidic residues" evidence="1">
    <location>
        <begin position="105"/>
        <end position="115"/>
    </location>
</feature>
<proteinExistence type="predicted"/>
<reference evidence="2 3" key="1">
    <citation type="journal article" date="2022" name="Nat. Ecol. Evol.">
        <title>A masculinizing supergene underlies an exaggerated male reproductive morph in a spider.</title>
        <authorList>
            <person name="Hendrickx F."/>
            <person name="De Corte Z."/>
            <person name="Sonet G."/>
            <person name="Van Belleghem S.M."/>
            <person name="Kostlbacher S."/>
            <person name="Vangestel C."/>
        </authorList>
    </citation>
    <scope>NUCLEOTIDE SEQUENCE [LARGE SCALE GENOMIC DNA]</scope>
    <source>
        <strain evidence="2">W744_W776</strain>
    </source>
</reference>
<dbReference type="AlphaFoldDB" id="A0AAV6UAZ3"/>
<name>A0AAV6UAZ3_9ARAC</name>
<evidence type="ECO:0000313" key="3">
    <source>
        <dbReference type="Proteomes" id="UP000827092"/>
    </source>
</evidence>
<feature type="region of interest" description="Disordered" evidence="1">
    <location>
        <begin position="100"/>
        <end position="136"/>
    </location>
</feature>
<feature type="region of interest" description="Disordered" evidence="1">
    <location>
        <begin position="151"/>
        <end position="172"/>
    </location>
</feature>
<gene>
    <name evidence="2" type="ORF">JTE90_010642</name>
</gene>
<feature type="compositionally biased region" description="Polar residues" evidence="1">
    <location>
        <begin position="151"/>
        <end position="162"/>
    </location>
</feature>
<protein>
    <submittedName>
        <fullName evidence="2">Uncharacterized protein</fullName>
    </submittedName>
</protein>
<feature type="compositionally biased region" description="Basic and acidic residues" evidence="1">
    <location>
        <begin position="127"/>
        <end position="136"/>
    </location>
</feature>
<evidence type="ECO:0000313" key="2">
    <source>
        <dbReference type="EMBL" id="KAG8180894.1"/>
    </source>
</evidence>
<sequence>MPFTFRDANGIPIKYTIPPRVIRSSRMKRCPSHAKRKLTHARRWPASNFTTIEREGCRPPVKKKPELADDNHVLPDWKGVELRSHQQLLVGRCSEIAPVKRRNKRDAALEEDPHPETYSLSQKHQRSHEDGDKERGLALFSHAFSAKLGMQHSQLQYQGQRSSPKHERRRKF</sequence>
<accession>A0AAV6UAZ3</accession>
<organism evidence="2 3">
    <name type="scientific">Oedothorax gibbosus</name>
    <dbReference type="NCBI Taxonomy" id="931172"/>
    <lineage>
        <taxon>Eukaryota</taxon>
        <taxon>Metazoa</taxon>
        <taxon>Ecdysozoa</taxon>
        <taxon>Arthropoda</taxon>
        <taxon>Chelicerata</taxon>
        <taxon>Arachnida</taxon>
        <taxon>Araneae</taxon>
        <taxon>Araneomorphae</taxon>
        <taxon>Entelegynae</taxon>
        <taxon>Araneoidea</taxon>
        <taxon>Linyphiidae</taxon>
        <taxon>Erigoninae</taxon>
        <taxon>Oedothorax</taxon>
    </lineage>
</organism>
<dbReference type="EMBL" id="JAFNEN010000542">
    <property type="protein sequence ID" value="KAG8180894.1"/>
    <property type="molecule type" value="Genomic_DNA"/>
</dbReference>
<evidence type="ECO:0000256" key="1">
    <source>
        <dbReference type="SAM" id="MobiDB-lite"/>
    </source>
</evidence>
<comment type="caution">
    <text evidence="2">The sequence shown here is derived from an EMBL/GenBank/DDBJ whole genome shotgun (WGS) entry which is preliminary data.</text>
</comment>
<keyword evidence="3" id="KW-1185">Reference proteome</keyword>
<dbReference type="Proteomes" id="UP000827092">
    <property type="component" value="Unassembled WGS sequence"/>
</dbReference>